<dbReference type="Pfam" id="PF14054">
    <property type="entry name" value="DUF4249"/>
    <property type="match status" value="1"/>
</dbReference>
<feature type="signal peptide" evidence="1">
    <location>
        <begin position="1"/>
        <end position="19"/>
    </location>
</feature>
<dbReference type="PROSITE" id="PS51257">
    <property type="entry name" value="PROKAR_LIPOPROTEIN"/>
    <property type="match status" value="1"/>
</dbReference>
<sequence length="272" mass="30630">MKKITLLLTVLLSCLFTSCEEVIDLDLDTAAPKLVIEAGIYWQKGTPGNEQFVQLTTTTDYYSQTIPVVSGATVFITNSTQTRFNFTEIPNTGKYVCTNFQPVLNETYQLTIMHDGETYTATEKLQPVAPITRIEQNNEGGFTGDDIEIKAFFNDPATEDNFYLIHYVYSNKITSNYYTLEDTFFQGNEFNSTSDNDDLKAGDNIEVTHFGISKQYYEYMSILIDVAGGNNGPFQAPPATVRGNIINQTQFDNYPLGYFSLCETDNKTFTIQ</sequence>
<dbReference type="RefSeq" id="WP_200104969.1">
    <property type="nucleotide sequence ID" value="NZ_JAEHFV010000001.1"/>
</dbReference>
<accession>A0A934UIY9</accession>
<keyword evidence="3" id="KW-1185">Reference proteome</keyword>
<feature type="chain" id="PRO_5037137907" evidence="1">
    <location>
        <begin position="20"/>
        <end position="272"/>
    </location>
</feature>
<dbReference type="AlphaFoldDB" id="A0A934UIY9"/>
<name>A0A934UIY9_9FLAO</name>
<evidence type="ECO:0000313" key="3">
    <source>
        <dbReference type="Proteomes" id="UP000609172"/>
    </source>
</evidence>
<reference evidence="2" key="1">
    <citation type="submission" date="2020-12" db="EMBL/GenBank/DDBJ databases">
        <title>Bacterial novel species Flavobacterium sp. SE-1-e isolated from soil.</title>
        <authorList>
            <person name="Jung H.-Y."/>
        </authorList>
    </citation>
    <scope>NUCLEOTIDE SEQUENCE</scope>
    <source>
        <strain evidence="2">SE-1-e</strain>
    </source>
</reference>
<evidence type="ECO:0000256" key="1">
    <source>
        <dbReference type="SAM" id="SignalP"/>
    </source>
</evidence>
<comment type="caution">
    <text evidence="2">The sequence shown here is derived from an EMBL/GenBank/DDBJ whole genome shotgun (WGS) entry which is preliminary data.</text>
</comment>
<dbReference type="EMBL" id="JAEHFV010000001">
    <property type="protein sequence ID" value="MBK0369059.1"/>
    <property type="molecule type" value="Genomic_DNA"/>
</dbReference>
<proteinExistence type="predicted"/>
<dbReference type="InterPro" id="IPR025345">
    <property type="entry name" value="DUF4249"/>
</dbReference>
<gene>
    <name evidence="2" type="ORF">I5M07_04350</name>
</gene>
<protein>
    <submittedName>
        <fullName evidence="2">DUF4249 domain-containing protein</fullName>
    </submittedName>
</protein>
<organism evidence="2 3">
    <name type="scientific">Flavobacterium agrisoli</name>
    <dbReference type="NCBI Taxonomy" id="2793066"/>
    <lineage>
        <taxon>Bacteria</taxon>
        <taxon>Pseudomonadati</taxon>
        <taxon>Bacteroidota</taxon>
        <taxon>Flavobacteriia</taxon>
        <taxon>Flavobacteriales</taxon>
        <taxon>Flavobacteriaceae</taxon>
        <taxon>Flavobacterium</taxon>
    </lineage>
</organism>
<dbReference type="Proteomes" id="UP000609172">
    <property type="component" value="Unassembled WGS sequence"/>
</dbReference>
<keyword evidence="1" id="KW-0732">Signal</keyword>
<evidence type="ECO:0000313" key="2">
    <source>
        <dbReference type="EMBL" id="MBK0369059.1"/>
    </source>
</evidence>